<dbReference type="RefSeq" id="WP_076428118.1">
    <property type="nucleotide sequence ID" value="NZ_FTNO01000001.1"/>
</dbReference>
<gene>
    <name evidence="2" type="ORF">SAMN05421858_0795</name>
</gene>
<keyword evidence="1" id="KW-0812">Transmembrane</keyword>
<protein>
    <submittedName>
        <fullName evidence="2">Uncharacterized protein</fullName>
    </submittedName>
</protein>
<dbReference type="InterPro" id="IPR055708">
    <property type="entry name" value="DUF7284"/>
</dbReference>
<organism evidence="2 3">
    <name type="scientific">Haladaptatus litoreus</name>
    <dbReference type="NCBI Taxonomy" id="553468"/>
    <lineage>
        <taxon>Archaea</taxon>
        <taxon>Methanobacteriati</taxon>
        <taxon>Methanobacteriota</taxon>
        <taxon>Stenosarchaea group</taxon>
        <taxon>Halobacteria</taxon>
        <taxon>Halobacteriales</taxon>
        <taxon>Haladaptataceae</taxon>
        <taxon>Haladaptatus</taxon>
    </lineage>
</organism>
<name>A0A1N6WMR2_9EURY</name>
<feature type="transmembrane region" description="Helical" evidence="1">
    <location>
        <begin position="12"/>
        <end position="32"/>
    </location>
</feature>
<keyword evidence="1" id="KW-0472">Membrane</keyword>
<evidence type="ECO:0000313" key="3">
    <source>
        <dbReference type="Proteomes" id="UP000186914"/>
    </source>
</evidence>
<dbReference type="Proteomes" id="UP000186914">
    <property type="component" value="Unassembled WGS sequence"/>
</dbReference>
<dbReference type="AlphaFoldDB" id="A0A1N6WMR2"/>
<dbReference type="OrthoDB" id="248210at2157"/>
<evidence type="ECO:0000256" key="1">
    <source>
        <dbReference type="SAM" id="Phobius"/>
    </source>
</evidence>
<sequence>MGETGRRAISTVFDVTLCLLLVSASAFVLVGAQSSRQAMTNEEPTGKEPTAESTANVLVTSTAAVNYTIRTEQKSLSRKNHGTLAGLLTEAAIANTTVHGSKLMRESENFETTVARRVRNQVGITNGTNTQVVVRWQPYRDAHIRGETAVGNSPPRDATVHAASVSVPSGLPGVRDDTLDAARQDGYRGVARVVATGIVSGLLPEHSTNLALHDRPPVADSAAGRFQRLGEQYYTDLPSGANDGNGIGTRQTLVRAITATIETELRKTFESPAEAAQSVSVGRAEIVVRTWSA</sequence>
<keyword evidence="1" id="KW-1133">Transmembrane helix</keyword>
<dbReference type="Pfam" id="PF23955">
    <property type="entry name" value="DUF7284"/>
    <property type="match status" value="1"/>
</dbReference>
<keyword evidence="3" id="KW-1185">Reference proteome</keyword>
<reference evidence="3" key="1">
    <citation type="submission" date="2017-01" db="EMBL/GenBank/DDBJ databases">
        <authorList>
            <person name="Varghese N."/>
            <person name="Submissions S."/>
        </authorList>
    </citation>
    <scope>NUCLEOTIDE SEQUENCE [LARGE SCALE GENOMIC DNA]</scope>
    <source>
        <strain evidence="3">CGMCC 1.7737</strain>
    </source>
</reference>
<proteinExistence type="predicted"/>
<accession>A0A1N6WMR2</accession>
<dbReference type="EMBL" id="FTNO01000001">
    <property type="protein sequence ID" value="SIQ91394.1"/>
    <property type="molecule type" value="Genomic_DNA"/>
</dbReference>
<evidence type="ECO:0000313" key="2">
    <source>
        <dbReference type="EMBL" id="SIQ91394.1"/>
    </source>
</evidence>